<sequence length="69" mass="7842">MLVATARQFFSPRFILRRNKVTPTDVVPQQSSKPHSTFQTMLHLLLGGAMLGVPPYLMILYLPKRKSES</sequence>
<keyword evidence="1" id="KW-0812">Transmembrane</keyword>
<accession>I1GDF4</accession>
<proteinExistence type="predicted"/>
<reference evidence="2" key="1">
    <citation type="submission" date="2017-05" db="UniProtKB">
        <authorList>
            <consortium name="EnsemblMetazoa"/>
        </authorList>
    </citation>
    <scope>IDENTIFICATION</scope>
</reference>
<keyword evidence="1" id="KW-1133">Transmembrane helix</keyword>
<organism evidence="2">
    <name type="scientific">Amphimedon queenslandica</name>
    <name type="common">Sponge</name>
    <dbReference type="NCBI Taxonomy" id="400682"/>
    <lineage>
        <taxon>Eukaryota</taxon>
        <taxon>Metazoa</taxon>
        <taxon>Porifera</taxon>
        <taxon>Demospongiae</taxon>
        <taxon>Heteroscleromorpha</taxon>
        <taxon>Haplosclerida</taxon>
        <taxon>Niphatidae</taxon>
        <taxon>Amphimedon</taxon>
    </lineage>
</organism>
<dbReference type="EnsemblMetazoa" id="Aqu2.1.41529_001">
    <property type="protein sequence ID" value="Aqu2.1.41529_001"/>
    <property type="gene ID" value="Aqu2.1.41529"/>
</dbReference>
<feature type="transmembrane region" description="Helical" evidence="1">
    <location>
        <begin position="41"/>
        <end position="62"/>
    </location>
</feature>
<protein>
    <submittedName>
        <fullName evidence="2">Uncharacterized protein</fullName>
    </submittedName>
</protein>
<evidence type="ECO:0000313" key="2">
    <source>
        <dbReference type="EnsemblMetazoa" id="Aqu2.1.41529_001"/>
    </source>
</evidence>
<name>I1GDF4_AMPQE</name>
<keyword evidence="1" id="KW-0472">Membrane</keyword>
<dbReference type="InParanoid" id="I1GDF4"/>
<dbReference type="AlphaFoldDB" id="I1GDF4"/>
<dbReference type="HOGENOM" id="CLU_2777935_0_0_1"/>
<evidence type="ECO:0000256" key="1">
    <source>
        <dbReference type="SAM" id="Phobius"/>
    </source>
</evidence>